<dbReference type="EMBL" id="JBICBT010000178">
    <property type="protein sequence ID" value="KAL3121728.1"/>
    <property type="molecule type" value="Genomic_DNA"/>
</dbReference>
<protein>
    <recommendedName>
        <fullName evidence="4">Neurotransmitter-gated ion-channel ligand-binding domain-containing protein</fullName>
    </recommendedName>
</protein>
<keyword evidence="6" id="KW-1185">Reference proteome</keyword>
<evidence type="ECO:0000313" key="5">
    <source>
        <dbReference type="EMBL" id="KAL3121728.1"/>
    </source>
</evidence>
<name>A0ABD2M2I0_9BILA</name>
<feature type="domain" description="Neurotransmitter-gated ion-channel ligand-binding" evidence="4">
    <location>
        <begin position="7"/>
        <end position="61"/>
    </location>
</feature>
<dbReference type="InterPro" id="IPR006202">
    <property type="entry name" value="Neur_chan_lig-bd"/>
</dbReference>
<keyword evidence="3" id="KW-1133">Transmembrane helix</keyword>
<dbReference type="GO" id="GO:0016020">
    <property type="term" value="C:membrane"/>
    <property type="evidence" value="ECO:0007669"/>
    <property type="project" value="UniProtKB-SubCell"/>
</dbReference>
<dbReference type="Pfam" id="PF02931">
    <property type="entry name" value="Neur_chan_LBD"/>
    <property type="match status" value="1"/>
</dbReference>
<evidence type="ECO:0000256" key="3">
    <source>
        <dbReference type="SAM" id="Phobius"/>
    </source>
</evidence>
<dbReference type="Proteomes" id="UP001620626">
    <property type="component" value="Unassembled WGS sequence"/>
</dbReference>
<comment type="subcellular location">
    <subcellularLocation>
        <location evidence="1">Membrane</location>
        <topology evidence="1">Multi-pass membrane protein</topology>
    </subcellularLocation>
</comment>
<dbReference type="Gene3D" id="2.70.170.10">
    <property type="entry name" value="Neurotransmitter-gated ion-channel ligand-binding domain"/>
    <property type="match status" value="1"/>
</dbReference>
<dbReference type="PROSITE" id="PS00236">
    <property type="entry name" value="NEUROTR_ION_CHANNEL"/>
    <property type="match status" value="1"/>
</dbReference>
<evidence type="ECO:0000256" key="1">
    <source>
        <dbReference type="ARBA" id="ARBA00004141"/>
    </source>
</evidence>
<reference evidence="5 6" key="1">
    <citation type="submission" date="2024-10" db="EMBL/GenBank/DDBJ databases">
        <authorList>
            <person name="Kim D."/>
        </authorList>
    </citation>
    <scope>NUCLEOTIDE SEQUENCE [LARGE SCALE GENOMIC DNA]</scope>
    <source>
        <strain evidence="5">BH-2024</strain>
    </source>
</reference>
<comment type="caution">
    <text evidence="5">The sequence shown here is derived from an EMBL/GenBank/DDBJ whole genome shotgun (WGS) entry which is preliminary data.</text>
</comment>
<evidence type="ECO:0000259" key="4">
    <source>
        <dbReference type="Pfam" id="PF02931"/>
    </source>
</evidence>
<dbReference type="InterPro" id="IPR006201">
    <property type="entry name" value="Neur_channel"/>
</dbReference>
<organism evidence="5 6">
    <name type="scientific">Heterodera trifolii</name>
    <dbReference type="NCBI Taxonomy" id="157864"/>
    <lineage>
        <taxon>Eukaryota</taxon>
        <taxon>Metazoa</taxon>
        <taxon>Ecdysozoa</taxon>
        <taxon>Nematoda</taxon>
        <taxon>Chromadorea</taxon>
        <taxon>Rhabditida</taxon>
        <taxon>Tylenchina</taxon>
        <taxon>Tylenchomorpha</taxon>
        <taxon>Tylenchoidea</taxon>
        <taxon>Heteroderidae</taxon>
        <taxon>Heteroderinae</taxon>
        <taxon>Heterodera</taxon>
    </lineage>
</organism>
<sequence>MLHNAIYTLKSSGLLIAELAVSIKAACRIDLRNYPNDNQTCFIFLFTPTYSASSVTFSTFSAMLSKESLQGSIGFSEQNVEKDRSNILNTTIAGGFKLVGMNVQRFYAYGEFFTVNESVAALFSSIANTVLRYEICLQREVGGVYAATVSIPIFCITAMAFVAVTLPNARISLLLLSFHFKNSVRLSRFLLFQLVFMLMFRVWFALETDRLSQLEQKKLGADGTSTGQINAILPQFVVRIRPATLAALGHFQFFVRCLLAIEIASIFWLLFF</sequence>
<feature type="transmembrane region" description="Helical" evidence="3">
    <location>
        <begin position="186"/>
        <end position="206"/>
    </location>
</feature>
<evidence type="ECO:0000313" key="6">
    <source>
        <dbReference type="Proteomes" id="UP001620626"/>
    </source>
</evidence>
<feature type="transmembrane region" description="Helical" evidence="3">
    <location>
        <begin position="253"/>
        <end position="271"/>
    </location>
</feature>
<dbReference type="InterPro" id="IPR036734">
    <property type="entry name" value="Neur_chan_lig-bd_sf"/>
</dbReference>
<gene>
    <name evidence="5" type="ORF">niasHT_003519</name>
</gene>
<accession>A0ABD2M2I0</accession>
<keyword evidence="2 3" id="KW-0472">Membrane</keyword>
<feature type="transmembrane region" description="Helical" evidence="3">
    <location>
        <begin position="144"/>
        <end position="166"/>
    </location>
</feature>
<evidence type="ECO:0000256" key="2">
    <source>
        <dbReference type="ARBA" id="ARBA00023136"/>
    </source>
</evidence>
<dbReference type="AlphaFoldDB" id="A0ABD2M2I0"/>
<proteinExistence type="predicted"/>
<dbReference type="PANTHER" id="PTHR18945">
    <property type="entry name" value="NEUROTRANSMITTER GATED ION CHANNEL"/>
    <property type="match status" value="1"/>
</dbReference>
<dbReference type="SUPFAM" id="SSF63712">
    <property type="entry name" value="Nicotinic receptor ligand binding domain-like"/>
    <property type="match status" value="1"/>
</dbReference>
<keyword evidence="3" id="KW-0812">Transmembrane</keyword>
<dbReference type="InterPro" id="IPR018000">
    <property type="entry name" value="Neurotransmitter_ion_chnl_CS"/>
</dbReference>